<evidence type="ECO:0000313" key="2">
    <source>
        <dbReference type="EMBL" id="GBP78762.1"/>
    </source>
</evidence>
<dbReference type="Proteomes" id="UP000299102">
    <property type="component" value="Unassembled WGS sequence"/>
</dbReference>
<proteinExistence type="predicted"/>
<evidence type="ECO:0000256" key="1">
    <source>
        <dbReference type="SAM" id="MobiDB-lite"/>
    </source>
</evidence>
<accession>A0A4C1YV15</accession>
<comment type="caution">
    <text evidence="2">The sequence shown here is derived from an EMBL/GenBank/DDBJ whole genome shotgun (WGS) entry which is preliminary data.</text>
</comment>
<organism evidence="2 3">
    <name type="scientific">Eumeta variegata</name>
    <name type="common">Bagworm moth</name>
    <name type="synonym">Eumeta japonica</name>
    <dbReference type="NCBI Taxonomy" id="151549"/>
    <lineage>
        <taxon>Eukaryota</taxon>
        <taxon>Metazoa</taxon>
        <taxon>Ecdysozoa</taxon>
        <taxon>Arthropoda</taxon>
        <taxon>Hexapoda</taxon>
        <taxon>Insecta</taxon>
        <taxon>Pterygota</taxon>
        <taxon>Neoptera</taxon>
        <taxon>Endopterygota</taxon>
        <taxon>Lepidoptera</taxon>
        <taxon>Glossata</taxon>
        <taxon>Ditrysia</taxon>
        <taxon>Tineoidea</taxon>
        <taxon>Psychidae</taxon>
        <taxon>Oiketicinae</taxon>
        <taxon>Eumeta</taxon>
    </lineage>
</organism>
<gene>
    <name evidence="2" type="ORF">EVAR_63447_1</name>
</gene>
<name>A0A4C1YV15_EUMVA</name>
<keyword evidence="3" id="KW-1185">Reference proteome</keyword>
<sequence>MRREHSPPESSPEKAFSPPSSELRETGWRRWQESAPKLTSAVANLIMISEARSPRYYQCLNKVKLWPTWLGRLDSEVPNSQRIQTLKDSTIKFSMSIVIFCQSWAADGRHRLKRSRTKHMGRFPIPSKLKIYSSTHSWSGSNPVGSNSKTKLLIIQPPLLCCARGRPIIVEWERDARHSAGLSRSLVNKRRVTKSGVAEPPGDDVAFLVHKSKPQTVGTRLQLMVKVRGTNLALSCNKFTLAASRGTVWDEKVHDGMDEWKFSRAFRPSHEKVLGWVWESPPY</sequence>
<dbReference type="EMBL" id="BGZK01001384">
    <property type="protein sequence ID" value="GBP78762.1"/>
    <property type="molecule type" value="Genomic_DNA"/>
</dbReference>
<dbReference type="AlphaFoldDB" id="A0A4C1YV15"/>
<protein>
    <submittedName>
        <fullName evidence="2">Uncharacterized protein</fullName>
    </submittedName>
</protein>
<reference evidence="2 3" key="1">
    <citation type="journal article" date="2019" name="Commun. Biol.">
        <title>The bagworm genome reveals a unique fibroin gene that provides high tensile strength.</title>
        <authorList>
            <person name="Kono N."/>
            <person name="Nakamura H."/>
            <person name="Ohtoshi R."/>
            <person name="Tomita M."/>
            <person name="Numata K."/>
            <person name="Arakawa K."/>
        </authorList>
    </citation>
    <scope>NUCLEOTIDE SEQUENCE [LARGE SCALE GENOMIC DNA]</scope>
</reference>
<feature type="region of interest" description="Disordered" evidence="1">
    <location>
        <begin position="1"/>
        <end position="24"/>
    </location>
</feature>
<evidence type="ECO:0000313" key="3">
    <source>
        <dbReference type="Proteomes" id="UP000299102"/>
    </source>
</evidence>